<keyword evidence="3" id="KW-0808">Transferase</keyword>
<keyword evidence="5" id="KW-0786">Thiamine pyrophosphate</keyword>
<dbReference type="Proteomes" id="UP000697710">
    <property type="component" value="Unassembled WGS sequence"/>
</dbReference>
<dbReference type="SUPFAM" id="SSF52518">
    <property type="entry name" value="Thiamin diphosphate-binding fold (THDP-binding)"/>
    <property type="match status" value="1"/>
</dbReference>
<reference evidence="6" key="1">
    <citation type="submission" date="2020-04" db="EMBL/GenBank/DDBJ databases">
        <authorList>
            <person name="Zhang T."/>
        </authorList>
    </citation>
    <scope>NUCLEOTIDE SEQUENCE</scope>
    <source>
        <strain evidence="6">HKST-UBA01</strain>
    </source>
</reference>
<dbReference type="GO" id="GO:0019288">
    <property type="term" value="P:isopentenyl diphosphate biosynthetic process, methylerythritol 4-phosphate pathway"/>
    <property type="evidence" value="ECO:0007669"/>
    <property type="project" value="TreeGrafter"/>
</dbReference>
<comment type="subunit">
    <text evidence="2">Homodimer.</text>
</comment>
<gene>
    <name evidence="6" type="ORF">KC729_16400</name>
</gene>
<sequence length="261" mass="28078">MRVWTLRSRAAPVHEHRARPGTISSFGEFDAQPVRSAGNGTPGAFVRVTTDNLGAGLPEPGPLLATVNGPEDLRALPVEKLPPLCQELREYIWDTVTRLGGHLAPSLGVVELSVVLHYVYDTPRDRLIWDVGHQGYVHKVLTGRRDALRTIRQWKGISGFLKRDESPYDVFGAGHASTAISAALGVATARDLRGENHRVVAVVGDGGMTGGLAYEGLNNAGVSGRNLTVILNDNAMSISPNVGAIARYFTKILSSPLFNRA</sequence>
<dbReference type="EMBL" id="JAGQHR010000630">
    <property type="protein sequence ID" value="MCA9729270.1"/>
    <property type="molecule type" value="Genomic_DNA"/>
</dbReference>
<evidence type="ECO:0000256" key="2">
    <source>
        <dbReference type="ARBA" id="ARBA00011738"/>
    </source>
</evidence>
<keyword evidence="4" id="KW-0460">Magnesium</keyword>
<comment type="caution">
    <text evidence="6">The sequence shown here is derived from an EMBL/GenBank/DDBJ whole genome shotgun (WGS) entry which is preliminary data.</text>
</comment>
<dbReference type="PANTHER" id="PTHR43322:SF5">
    <property type="entry name" value="1-DEOXY-D-XYLULOSE-5-PHOSPHATE SYNTHASE, CHLOROPLASTIC"/>
    <property type="match status" value="1"/>
</dbReference>
<organism evidence="6 7">
    <name type="scientific">Eiseniibacteriota bacterium</name>
    <dbReference type="NCBI Taxonomy" id="2212470"/>
    <lineage>
        <taxon>Bacteria</taxon>
        <taxon>Candidatus Eiseniibacteriota</taxon>
    </lineage>
</organism>
<name>A0A956M0X1_UNCEI</name>
<feature type="non-terminal residue" evidence="6">
    <location>
        <position position="261"/>
    </location>
</feature>
<dbReference type="PANTHER" id="PTHR43322">
    <property type="entry name" value="1-D-DEOXYXYLULOSE 5-PHOSPHATE SYNTHASE-RELATED"/>
    <property type="match status" value="1"/>
</dbReference>
<evidence type="ECO:0000313" key="6">
    <source>
        <dbReference type="EMBL" id="MCA9729270.1"/>
    </source>
</evidence>
<protein>
    <recommendedName>
        <fullName evidence="8">1-deoxy-D-xylulose-5-phosphate synthase</fullName>
    </recommendedName>
</protein>
<evidence type="ECO:0008006" key="8">
    <source>
        <dbReference type="Google" id="ProtNLM"/>
    </source>
</evidence>
<dbReference type="Gene3D" id="3.40.50.970">
    <property type="match status" value="1"/>
</dbReference>
<dbReference type="InterPro" id="IPR029061">
    <property type="entry name" value="THDP-binding"/>
</dbReference>
<proteinExistence type="predicted"/>
<reference evidence="6" key="2">
    <citation type="journal article" date="2021" name="Microbiome">
        <title>Successional dynamics and alternative stable states in a saline activated sludge microbial community over 9 years.</title>
        <authorList>
            <person name="Wang Y."/>
            <person name="Ye J."/>
            <person name="Ju F."/>
            <person name="Liu L."/>
            <person name="Boyd J.A."/>
            <person name="Deng Y."/>
            <person name="Parks D.H."/>
            <person name="Jiang X."/>
            <person name="Yin X."/>
            <person name="Woodcroft B.J."/>
            <person name="Tyson G.W."/>
            <person name="Hugenholtz P."/>
            <person name="Polz M.F."/>
            <person name="Zhang T."/>
        </authorList>
    </citation>
    <scope>NUCLEOTIDE SEQUENCE</scope>
    <source>
        <strain evidence="6">HKST-UBA01</strain>
    </source>
</reference>
<comment type="cofactor">
    <cofactor evidence="1">
        <name>Mg(2+)</name>
        <dbReference type="ChEBI" id="CHEBI:18420"/>
    </cofactor>
</comment>
<accession>A0A956M0X1</accession>
<dbReference type="CDD" id="cd02007">
    <property type="entry name" value="TPP_DXS"/>
    <property type="match status" value="1"/>
</dbReference>
<evidence type="ECO:0000256" key="3">
    <source>
        <dbReference type="ARBA" id="ARBA00022679"/>
    </source>
</evidence>
<dbReference type="GO" id="GO:0016114">
    <property type="term" value="P:terpenoid biosynthetic process"/>
    <property type="evidence" value="ECO:0007669"/>
    <property type="project" value="InterPro"/>
</dbReference>
<dbReference type="Pfam" id="PF13292">
    <property type="entry name" value="DXP_synthase_N"/>
    <property type="match status" value="1"/>
</dbReference>
<dbReference type="AlphaFoldDB" id="A0A956M0X1"/>
<evidence type="ECO:0000256" key="5">
    <source>
        <dbReference type="ARBA" id="ARBA00023052"/>
    </source>
</evidence>
<dbReference type="GO" id="GO:0005829">
    <property type="term" value="C:cytosol"/>
    <property type="evidence" value="ECO:0007669"/>
    <property type="project" value="TreeGrafter"/>
</dbReference>
<evidence type="ECO:0000256" key="1">
    <source>
        <dbReference type="ARBA" id="ARBA00001946"/>
    </source>
</evidence>
<dbReference type="GO" id="GO:0008661">
    <property type="term" value="F:1-deoxy-D-xylulose-5-phosphate synthase activity"/>
    <property type="evidence" value="ECO:0007669"/>
    <property type="project" value="InterPro"/>
</dbReference>
<dbReference type="InterPro" id="IPR005477">
    <property type="entry name" value="Dxylulose-5-P_synthase"/>
</dbReference>
<evidence type="ECO:0000313" key="7">
    <source>
        <dbReference type="Proteomes" id="UP000697710"/>
    </source>
</evidence>
<evidence type="ECO:0000256" key="4">
    <source>
        <dbReference type="ARBA" id="ARBA00022842"/>
    </source>
</evidence>